<reference evidence="7" key="1">
    <citation type="submission" date="2018-07" db="EMBL/GenBank/DDBJ databases">
        <authorList>
            <person name="Quirk P.G."/>
            <person name="Krulwich T.A."/>
        </authorList>
    </citation>
    <scope>NUCLEOTIDE SEQUENCE</scope>
    <source>
        <strain evidence="7">Anand</strain>
    </source>
</reference>
<dbReference type="GO" id="GO:0032543">
    <property type="term" value="P:mitochondrial translation"/>
    <property type="evidence" value="ECO:0007669"/>
    <property type="project" value="TreeGrafter"/>
</dbReference>
<dbReference type="Gene3D" id="3.30.70.330">
    <property type="match status" value="1"/>
</dbReference>
<dbReference type="GO" id="GO:0005762">
    <property type="term" value="C:mitochondrial large ribosomal subunit"/>
    <property type="evidence" value="ECO:0007669"/>
    <property type="project" value="TreeGrafter"/>
</dbReference>
<dbReference type="VEuPathDB" id="PiroplasmaDB:TA16490"/>
<evidence type="ECO:0000256" key="2">
    <source>
        <dbReference type="ARBA" id="ARBA00022980"/>
    </source>
</evidence>
<dbReference type="InterPro" id="IPR012678">
    <property type="entry name" value="Ribosomal_uL23/eL15/eS24_sf"/>
</dbReference>
<evidence type="ECO:0000256" key="4">
    <source>
        <dbReference type="ARBA" id="ARBA00039977"/>
    </source>
</evidence>
<dbReference type="PANTHER" id="PTHR12059:SF5">
    <property type="entry name" value="LARGE RIBOSOMAL SUBUNIT PROTEIN UL23M"/>
    <property type="match status" value="1"/>
</dbReference>
<sequence length="252" mass="29745">MFFTRILLSPPKSPRNIFFPWQNICVHRTGTFLERNRLALRVPINLTKFEIREYLRKLYDAKVIKVNTLIKIPKIKRDFSSKVPKYYRNGPMYKKAIVTLEHSVPDEVKMLGMDFELGKNPSITKKNVHYGNKSDFSYLPDRKNDTFTGEYEEAWKLPIPNLLADDEWEIIPELNQNVDYMRMKPDPTEPHIHGGSYTYNRKPDTVPAQENQIMDLTPWRRKLKKMEKTGDKDTDFESEEAKPTPWNFPPAH</sequence>
<name>A0A3B0ML22_THEAN</name>
<comment type="similarity">
    <text evidence="1">Belongs to the universal ribosomal protein uL23 family.</text>
</comment>
<evidence type="ECO:0000313" key="6">
    <source>
        <dbReference type="EMBL" id="SVP89273.1"/>
    </source>
</evidence>
<dbReference type="Pfam" id="PF00276">
    <property type="entry name" value="Ribosomal_L23"/>
    <property type="match status" value="1"/>
</dbReference>
<evidence type="ECO:0000256" key="5">
    <source>
        <dbReference type="SAM" id="MobiDB-lite"/>
    </source>
</evidence>
<feature type="region of interest" description="Disordered" evidence="5">
    <location>
        <begin position="215"/>
        <end position="252"/>
    </location>
</feature>
<keyword evidence="2 7" id="KW-0689">Ribosomal protein</keyword>
<dbReference type="InterPro" id="IPR013025">
    <property type="entry name" value="Ribosomal_uL23-like"/>
</dbReference>
<keyword evidence="3" id="KW-0687">Ribonucleoprotein</keyword>
<feature type="compositionally biased region" description="Basic and acidic residues" evidence="5">
    <location>
        <begin position="226"/>
        <end position="242"/>
    </location>
</feature>
<dbReference type="PANTHER" id="PTHR12059">
    <property type="entry name" value="RIBOSOMAL PROTEIN L23-RELATED"/>
    <property type="match status" value="1"/>
</dbReference>
<protein>
    <recommendedName>
        <fullName evidence="4">Large ribosomal subunit protein uL23m</fullName>
    </recommendedName>
</protein>
<dbReference type="EMBL" id="UIVT01000001">
    <property type="protein sequence ID" value="SVP89273.1"/>
    <property type="molecule type" value="Genomic_DNA"/>
</dbReference>
<proteinExistence type="inferred from homology"/>
<dbReference type="SUPFAM" id="SSF54189">
    <property type="entry name" value="Ribosomal proteins S24e, L23 and L15e"/>
    <property type="match status" value="1"/>
</dbReference>
<organism evidence="7">
    <name type="scientific">Theileria annulata</name>
    <dbReference type="NCBI Taxonomy" id="5874"/>
    <lineage>
        <taxon>Eukaryota</taxon>
        <taxon>Sar</taxon>
        <taxon>Alveolata</taxon>
        <taxon>Apicomplexa</taxon>
        <taxon>Aconoidasida</taxon>
        <taxon>Piroplasmida</taxon>
        <taxon>Theileriidae</taxon>
        <taxon>Theileria</taxon>
    </lineage>
</organism>
<dbReference type="GO" id="GO:0003735">
    <property type="term" value="F:structural constituent of ribosome"/>
    <property type="evidence" value="ECO:0007669"/>
    <property type="project" value="InterPro"/>
</dbReference>
<evidence type="ECO:0000313" key="7">
    <source>
        <dbReference type="EMBL" id="SVP90414.1"/>
    </source>
</evidence>
<dbReference type="InterPro" id="IPR012677">
    <property type="entry name" value="Nucleotide-bd_a/b_plait_sf"/>
</dbReference>
<gene>
    <name evidence="6" type="ORF">TAT_000112600</name>
    <name evidence="7" type="ORF">TAV_000112000</name>
</gene>
<accession>A0A3B0ML22</accession>
<dbReference type="EMBL" id="UIVS01000001">
    <property type="protein sequence ID" value="SVP90414.1"/>
    <property type="molecule type" value="Genomic_DNA"/>
</dbReference>
<evidence type="ECO:0000256" key="1">
    <source>
        <dbReference type="ARBA" id="ARBA00006700"/>
    </source>
</evidence>
<dbReference type="AlphaFoldDB" id="A0A3B0ML22"/>
<evidence type="ECO:0000256" key="3">
    <source>
        <dbReference type="ARBA" id="ARBA00023274"/>
    </source>
</evidence>